<reference evidence="2" key="1">
    <citation type="submission" date="2022-03" db="EMBL/GenBank/DDBJ databases">
        <authorList>
            <person name="Tunstrom K."/>
        </authorList>
    </citation>
    <scope>NUCLEOTIDE SEQUENCE</scope>
</reference>
<feature type="domain" description="Rab-GAP TBC" evidence="1">
    <location>
        <begin position="1"/>
        <end position="34"/>
    </location>
</feature>
<proteinExistence type="predicted"/>
<accession>A0AAU9V3M6</accession>
<protein>
    <recommendedName>
        <fullName evidence="1">Rab-GAP TBC domain-containing protein</fullName>
    </recommendedName>
</protein>
<dbReference type="SUPFAM" id="SSF47923">
    <property type="entry name" value="Ypt/Rab-GAP domain of gyp1p"/>
    <property type="match status" value="1"/>
</dbReference>
<dbReference type="InterPro" id="IPR035969">
    <property type="entry name" value="Rab-GAP_TBC_sf"/>
</dbReference>
<name>A0AAU9V3M6_EUPED</name>
<dbReference type="AlphaFoldDB" id="A0AAU9V3M6"/>
<gene>
    <name evidence="2" type="ORF">EEDITHA_LOCUS20097</name>
</gene>
<evidence type="ECO:0000313" key="2">
    <source>
        <dbReference type="EMBL" id="CAH2105898.1"/>
    </source>
</evidence>
<dbReference type="InterPro" id="IPR000195">
    <property type="entry name" value="Rab-GAP-TBC_dom"/>
</dbReference>
<dbReference type="PROSITE" id="PS50086">
    <property type="entry name" value="TBC_RABGAP"/>
    <property type="match status" value="1"/>
</dbReference>
<comment type="caution">
    <text evidence="2">The sequence shown here is derived from an EMBL/GenBank/DDBJ whole genome shotgun (WGS) entry which is preliminary data.</text>
</comment>
<evidence type="ECO:0000259" key="1">
    <source>
        <dbReference type="PROSITE" id="PS50086"/>
    </source>
</evidence>
<keyword evidence="3" id="KW-1185">Reference proteome</keyword>
<dbReference type="Gene3D" id="1.10.472.80">
    <property type="entry name" value="Ypt/Rab-GAP domain of gyp1p, domain 3"/>
    <property type="match status" value="1"/>
</dbReference>
<evidence type="ECO:0000313" key="3">
    <source>
        <dbReference type="Proteomes" id="UP001153954"/>
    </source>
</evidence>
<dbReference type="EMBL" id="CAKOGL010000028">
    <property type="protein sequence ID" value="CAH2105898.1"/>
    <property type="molecule type" value="Genomic_DNA"/>
</dbReference>
<organism evidence="2 3">
    <name type="scientific">Euphydryas editha</name>
    <name type="common">Edith's checkerspot</name>
    <dbReference type="NCBI Taxonomy" id="104508"/>
    <lineage>
        <taxon>Eukaryota</taxon>
        <taxon>Metazoa</taxon>
        <taxon>Ecdysozoa</taxon>
        <taxon>Arthropoda</taxon>
        <taxon>Hexapoda</taxon>
        <taxon>Insecta</taxon>
        <taxon>Pterygota</taxon>
        <taxon>Neoptera</taxon>
        <taxon>Endopterygota</taxon>
        <taxon>Lepidoptera</taxon>
        <taxon>Glossata</taxon>
        <taxon>Ditrysia</taxon>
        <taxon>Papilionoidea</taxon>
        <taxon>Nymphalidae</taxon>
        <taxon>Nymphalinae</taxon>
        <taxon>Euphydryas</taxon>
    </lineage>
</organism>
<sequence>MNVCVCSRWLRLLFGREFPRGDVPALWGFLFSDGPALPNVHYVVLAMLVSIRAILLGADAAGALCTLMRPSAVSARHVCALALHLRAPHAHPAPPPPLLTAPALESLVDASSSTCAFEQRAQEAELEAAGGESSGSEGVAEGVAEGGDVARSLAALALLRARLPAAAHALRAALPRPPPRAELPLRQIMQLAALLQCRNHALIDVETALEAAENQSTETIGRKELVPVVMVPKPKQNMNKQVKTVKKMKEVPLKLFHQVECDSASDLPFLDPLRLRTE</sequence>
<dbReference type="Proteomes" id="UP001153954">
    <property type="component" value="Unassembled WGS sequence"/>
</dbReference>